<dbReference type="RefSeq" id="WP_106759796.1">
    <property type="nucleotide sequence ID" value="NZ_PXWF02000304.1"/>
</dbReference>
<name>A0A2U2HEH6_9BURK</name>
<dbReference type="AlphaFoldDB" id="A0A2U2HEH6"/>
<protein>
    <submittedName>
        <fullName evidence="1">Uncharacterized protein</fullName>
    </submittedName>
</protein>
<evidence type="ECO:0000313" key="1">
    <source>
        <dbReference type="EMBL" id="PWF42047.1"/>
    </source>
</evidence>
<organism evidence="1 2">
    <name type="scientific">Massilia glaciei</name>
    <dbReference type="NCBI Taxonomy" id="1524097"/>
    <lineage>
        <taxon>Bacteria</taxon>
        <taxon>Pseudomonadati</taxon>
        <taxon>Pseudomonadota</taxon>
        <taxon>Betaproteobacteria</taxon>
        <taxon>Burkholderiales</taxon>
        <taxon>Oxalobacteraceae</taxon>
        <taxon>Telluria group</taxon>
        <taxon>Massilia</taxon>
    </lineage>
</organism>
<keyword evidence="2" id="KW-1185">Reference proteome</keyword>
<evidence type="ECO:0000313" key="2">
    <source>
        <dbReference type="Proteomes" id="UP000241421"/>
    </source>
</evidence>
<gene>
    <name evidence="1" type="ORF">C7C56_023545</name>
</gene>
<comment type="caution">
    <text evidence="1">The sequence shown here is derived from an EMBL/GenBank/DDBJ whole genome shotgun (WGS) entry which is preliminary data.</text>
</comment>
<accession>A0A2U2HEH6</accession>
<proteinExistence type="predicted"/>
<reference evidence="1 2" key="1">
    <citation type="submission" date="2018-04" db="EMBL/GenBank/DDBJ databases">
        <title>Massilia violaceinigra sp. nov., a novel purple-pigmented bacterium isolated from Tianshan glacier, Xinjiang, China.</title>
        <authorList>
            <person name="Wang H."/>
        </authorList>
    </citation>
    <scope>NUCLEOTIDE SEQUENCE [LARGE SCALE GENOMIC DNA]</scope>
    <source>
        <strain evidence="1 2">B448-2</strain>
    </source>
</reference>
<dbReference type="EMBL" id="PXWF02000304">
    <property type="protein sequence ID" value="PWF42047.1"/>
    <property type="molecule type" value="Genomic_DNA"/>
</dbReference>
<sequence length="158" mass="17117">MAGVDIEAGVVRVANKLRPIGDATWRIVPAAGTAVDLMASADLVETPQLRLRRFGSRKADVYGAYFNPEEYRQWLGVAAIRKRSAGWHCSAALGAGREQNDGVGSRASYLAEARAETTVMRDSKLVLHGGYYRSAAGVIDNPNYAYRQLGVSLVVPLH</sequence>
<dbReference type="OrthoDB" id="6675128at2"/>
<dbReference type="Proteomes" id="UP000241421">
    <property type="component" value="Unassembled WGS sequence"/>
</dbReference>